<feature type="transmembrane region" description="Helical" evidence="5">
    <location>
        <begin position="187"/>
        <end position="214"/>
    </location>
</feature>
<evidence type="ECO:0000256" key="4">
    <source>
        <dbReference type="ARBA" id="ARBA00023136"/>
    </source>
</evidence>
<keyword evidence="2 5" id="KW-0812">Transmembrane</keyword>
<protein>
    <submittedName>
        <fullName evidence="6">Formate-nitrite transporter</fullName>
    </submittedName>
</protein>
<sequence length="265" mass="28816">MENINSNFNKKVKAACNKKEDLFDSSILKYIFRSALAGIFLTLTTLAGLIAADHLSGLSPVMAKPAFAGIFAIGLCYVLFLNAELATGNMMFLTAGVYNKYISLKKAIIILLVCTLGNLIGAYLVSFVTSLTSAINAFDANSFLTSLVSAKLDKTSMDILFAGLLANVFVNLAVLSFVLVENQAFKGFLIMSAVFMFVYIGLEHVVANFGLFSLVQFSGNMKENFTLANVLRQWIFAFLGNYLGGGICIGLLYAWLNDTKSKFVD</sequence>
<comment type="caution">
    <text evidence="6">The sequence shown here is derived from an EMBL/GenBank/DDBJ whole genome shotgun (WGS) entry which is preliminary data.</text>
</comment>
<feature type="transmembrane region" description="Helical" evidence="5">
    <location>
        <begin position="107"/>
        <end position="128"/>
    </location>
</feature>
<dbReference type="Gene3D" id="1.20.1080.10">
    <property type="entry name" value="Glycerol uptake facilitator protein"/>
    <property type="match status" value="1"/>
</dbReference>
<dbReference type="PANTHER" id="PTHR30520">
    <property type="entry name" value="FORMATE TRANSPORTER-RELATED"/>
    <property type="match status" value="1"/>
</dbReference>
<dbReference type="InterPro" id="IPR000292">
    <property type="entry name" value="For/NO2_transpt"/>
</dbReference>
<evidence type="ECO:0000313" key="6">
    <source>
        <dbReference type="EMBL" id="PMC81764.1"/>
    </source>
</evidence>
<feature type="transmembrane region" description="Helical" evidence="5">
    <location>
        <begin position="159"/>
        <end position="180"/>
    </location>
</feature>
<evidence type="ECO:0000256" key="2">
    <source>
        <dbReference type="ARBA" id="ARBA00022692"/>
    </source>
</evidence>
<dbReference type="RefSeq" id="WP_004815304.1">
    <property type="nucleotide sequence ID" value="NZ_CABKPG010000010.1"/>
</dbReference>
<dbReference type="EMBL" id="PNHP01000002">
    <property type="protein sequence ID" value="PMC81764.1"/>
    <property type="molecule type" value="Genomic_DNA"/>
</dbReference>
<evidence type="ECO:0000256" key="3">
    <source>
        <dbReference type="ARBA" id="ARBA00022989"/>
    </source>
</evidence>
<evidence type="ECO:0000313" key="7">
    <source>
        <dbReference type="Proteomes" id="UP000235658"/>
    </source>
</evidence>
<keyword evidence="4 5" id="KW-0472">Membrane</keyword>
<organism evidence="6 7">
    <name type="scientific">Anaerococcus hydrogenalis</name>
    <dbReference type="NCBI Taxonomy" id="33029"/>
    <lineage>
        <taxon>Bacteria</taxon>
        <taxon>Bacillati</taxon>
        <taxon>Bacillota</taxon>
        <taxon>Tissierellia</taxon>
        <taxon>Tissierellales</taxon>
        <taxon>Peptoniphilaceae</taxon>
        <taxon>Anaerococcus</taxon>
    </lineage>
</organism>
<accession>A0A2N6UJC0</accession>
<dbReference type="GeneID" id="84578176"/>
<name>A0A2N6UJC0_9FIRM</name>
<dbReference type="Proteomes" id="UP000235658">
    <property type="component" value="Unassembled WGS sequence"/>
</dbReference>
<feature type="transmembrane region" description="Helical" evidence="5">
    <location>
        <begin position="234"/>
        <end position="256"/>
    </location>
</feature>
<dbReference type="InterPro" id="IPR023271">
    <property type="entry name" value="Aquaporin-like"/>
</dbReference>
<dbReference type="AlphaFoldDB" id="A0A2N6UJC0"/>
<feature type="transmembrane region" description="Helical" evidence="5">
    <location>
        <begin position="30"/>
        <end position="51"/>
    </location>
</feature>
<keyword evidence="3 5" id="KW-1133">Transmembrane helix</keyword>
<dbReference type="PANTHER" id="PTHR30520:SF8">
    <property type="entry name" value="NITRITE TRANSPORTER NIRC"/>
    <property type="match status" value="1"/>
</dbReference>
<gene>
    <name evidence="6" type="ORF">CJ192_03130</name>
</gene>
<proteinExistence type="predicted"/>
<dbReference type="GO" id="GO:0005886">
    <property type="term" value="C:plasma membrane"/>
    <property type="evidence" value="ECO:0007669"/>
    <property type="project" value="TreeGrafter"/>
</dbReference>
<reference evidence="6 7" key="1">
    <citation type="submission" date="2017-09" db="EMBL/GenBank/DDBJ databases">
        <title>Bacterial strain isolated from the female urinary microbiota.</title>
        <authorList>
            <person name="Thomas-White K."/>
            <person name="Kumar N."/>
            <person name="Forster S."/>
            <person name="Putonti C."/>
            <person name="Lawley T."/>
            <person name="Wolfe A.J."/>
        </authorList>
    </citation>
    <scope>NUCLEOTIDE SEQUENCE [LARGE SCALE GENOMIC DNA]</scope>
    <source>
        <strain evidence="6 7">UMB0204</strain>
    </source>
</reference>
<dbReference type="GO" id="GO:0015499">
    <property type="term" value="F:formate transmembrane transporter activity"/>
    <property type="evidence" value="ECO:0007669"/>
    <property type="project" value="TreeGrafter"/>
</dbReference>
<dbReference type="Pfam" id="PF01226">
    <property type="entry name" value="Form_Nir_trans"/>
    <property type="match status" value="1"/>
</dbReference>
<feature type="transmembrane region" description="Helical" evidence="5">
    <location>
        <begin position="66"/>
        <end position="86"/>
    </location>
</feature>
<evidence type="ECO:0000256" key="1">
    <source>
        <dbReference type="ARBA" id="ARBA00004141"/>
    </source>
</evidence>
<comment type="subcellular location">
    <subcellularLocation>
        <location evidence="1">Membrane</location>
        <topology evidence="1">Multi-pass membrane protein</topology>
    </subcellularLocation>
</comment>
<evidence type="ECO:0000256" key="5">
    <source>
        <dbReference type="SAM" id="Phobius"/>
    </source>
</evidence>